<evidence type="ECO:0000313" key="6">
    <source>
        <dbReference type="EMBL" id="TKB48614.1"/>
    </source>
</evidence>
<evidence type="ECO:0000256" key="2">
    <source>
        <dbReference type="ARBA" id="ARBA00039140"/>
    </source>
</evidence>
<dbReference type="InterPro" id="IPR035909">
    <property type="entry name" value="CheB_C"/>
</dbReference>
<keyword evidence="1 4" id="KW-0378">Hydrolase</keyword>
<dbReference type="PROSITE" id="PS50122">
    <property type="entry name" value="CHEB"/>
    <property type="match status" value="1"/>
</dbReference>
<comment type="caution">
    <text evidence="6">The sequence shown here is derived from an EMBL/GenBank/DDBJ whole genome shotgun (WGS) entry which is preliminary data.</text>
</comment>
<accession>A0A4U1BE61</accession>
<dbReference type="PANTHER" id="PTHR42872">
    <property type="entry name" value="PROTEIN-GLUTAMATE METHYLESTERASE/PROTEIN-GLUTAMINE GLUTAMINASE"/>
    <property type="match status" value="1"/>
</dbReference>
<gene>
    <name evidence="6" type="ORF">FCL40_10660</name>
</gene>
<dbReference type="EMBL" id="SWCI01000006">
    <property type="protein sequence ID" value="TKB48614.1"/>
    <property type="molecule type" value="Genomic_DNA"/>
</dbReference>
<comment type="catalytic activity">
    <reaction evidence="3">
        <text>[protein]-L-glutamate 5-O-methyl ester + H2O = L-glutamyl-[protein] + methanol + H(+)</text>
        <dbReference type="Rhea" id="RHEA:23236"/>
        <dbReference type="Rhea" id="RHEA-COMP:10208"/>
        <dbReference type="Rhea" id="RHEA-COMP:10311"/>
        <dbReference type="ChEBI" id="CHEBI:15377"/>
        <dbReference type="ChEBI" id="CHEBI:15378"/>
        <dbReference type="ChEBI" id="CHEBI:17790"/>
        <dbReference type="ChEBI" id="CHEBI:29973"/>
        <dbReference type="ChEBI" id="CHEBI:82795"/>
        <dbReference type="EC" id="3.1.1.61"/>
    </reaction>
</comment>
<dbReference type="GO" id="GO:0008984">
    <property type="term" value="F:protein-glutamate methylesterase activity"/>
    <property type="evidence" value="ECO:0007669"/>
    <property type="project" value="UniProtKB-EC"/>
</dbReference>
<keyword evidence="4" id="KW-0145">Chemotaxis</keyword>
<evidence type="ECO:0000256" key="1">
    <source>
        <dbReference type="ARBA" id="ARBA00022801"/>
    </source>
</evidence>
<dbReference type="RefSeq" id="WP_136853291.1">
    <property type="nucleotide sequence ID" value="NZ_SWCI01000006.1"/>
</dbReference>
<dbReference type="GO" id="GO:0000156">
    <property type="term" value="F:phosphorelay response regulator activity"/>
    <property type="evidence" value="ECO:0007669"/>
    <property type="project" value="InterPro"/>
</dbReference>
<keyword evidence="7" id="KW-1185">Reference proteome</keyword>
<feature type="active site" evidence="4">
    <location>
        <position position="42"/>
    </location>
</feature>
<dbReference type="OrthoDB" id="9793421at2"/>
<evidence type="ECO:0000256" key="4">
    <source>
        <dbReference type="PROSITE-ProRule" id="PRU00050"/>
    </source>
</evidence>
<evidence type="ECO:0000256" key="3">
    <source>
        <dbReference type="ARBA" id="ARBA00048267"/>
    </source>
</evidence>
<proteinExistence type="predicted"/>
<protein>
    <recommendedName>
        <fullName evidence="2">protein-glutamate methylesterase</fullName>
        <ecNumber evidence="2">3.1.1.61</ecNumber>
    </recommendedName>
</protein>
<dbReference type="GO" id="GO:0006935">
    <property type="term" value="P:chemotaxis"/>
    <property type="evidence" value="ECO:0007669"/>
    <property type="project" value="UniProtKB-UniRule"/>
</dbReference>
<feature type="active site" evidence="4">
    <location>
        <position position="15"/>
    </location>
</feature>
<dbReference type="PANTHER" id="PTHR42872:SF3">
    <property type="entry name" value="PROTEIN-GLUTAMATE METHYLESTERASE_PROTEIN-GLUTAMINE GLUTAMINASE 1"/>
    <property type="match status" value="1"/>
</dbReference>
<dbReference type="GO" id="GO:0005737">
    <property type="term" value="C:cytoplasm"/>
    <property type="evidence" value="ECO:0007669"/>
    <property type="project" value="InterPro"/>
</dbReference>
<feature type="domain" description="CheB-type methylesterase" evidence="5">
    <location>
        <begin position="3"/>
        <end position="192"/>
    </location>
</feature>
<evidence type="ECO:0000259" key="5">
    <source>
        <dbReference type="PROSITE" id="PS50122"/>
    </source>
</evidence>
<dbReference type="InterPro" id="IPR000673">
    <property type="entry name" value="Sig_transdc_resp-reg_Me-estase"/>
</dbReference>
<reference evidence="6 7" key="1">
    <citation type="submission" date="2019-04" db="EMBL/GenBank/DDBJ databases">
        <authorList>
            <person name="Hwang J.C."/>
        </authorList>
    </citation>
    <scope>NUCLEOTIDE SEQUENCE [LARGE SCALE GENOMIC DNA]</scope>
    <source>
        <strain evidence="6 7">IMCC35001</strain>
    </source>
</reference>
<dbReference type="AlphaFoldDB" id="A0A4U1BE61"/>
<evidence type="ECO:0000313" key="7">
    <source>
        <dbReference type="Proteomes" id="UP000305674"/>
    </source>
</evidence>
<dbReference type="Gene3D" id="3.40.50.180">
    <property type="entry name" value="Methylesterase CheB, C-terminal domain"/>
    <property type="match status" value="1"/>
</dbReference>
<dbReference type="EC" id="3.1.1.61" evidence="2"/>
<name>A0A4U1BE61_9GAMM</name>
<organism evidence="6 7">
    <name type="scientific">Ferrimonas sediminicola</name>
    <dbReference type="NCBI Taxonomy" id="2569538"/>
    <lineage>
        <taxon>Bacteria</taxon>
        <taxon>Pseudomonadati</taxon>
        <taxon>Pseudomonadota</taxon>
        <taxon>Gammaproteobacteria</taxon>
        <taxon>Alteromonadales</taxon>
        <taxon>Ferrimonadaceae</taxon>
        <taxon>Ferrimonas</taxon>
    </lineage>
</organism>
<dbReference type="SUPFAM" id="SSF52738">
    <property type="entry name" value="Methylesterase CheB, C-terminal domain"/>
    <property type="match status" value="1"/>
</dbReference>
<dbReference type="Proteomes" id="UP000305674">
    <property type="component" value="Unassembled WGS sequence"/>
</dbReference>
<sequence>MASDRAYQAVVIGVSAGGMAALERVLPRLAADFSLPVLIVQHVGPVSDSYLPIHFSMRCALPVYEAEDKQPIEAGAIYFAPPNYHLMVERTHTLALSTDDRVNFSRPAVDVLFDTAADAYGPGLVGVILTGSNSDGAAGMARIKRRGGLLVVQTPESAEAPQMPLAVLERVEVDHQLPLSEIGHFLNSLSNE</sequence>
<dbReference type="CDD" id="cd16433">
    <property type="entry name" value="CheB"/>
    <property type="match status" value="1"/>
</dbReference>
<dbReference type="Pfam" id="PF01339">
    <property type="entry name" value="CheB_methylest"/>
    <property type="match status" value="1"/>
</dbReference>
<feature type="active site" evidence="4">
    <location>
        <position position="135"/>
    </location>
</feature>